<comment type="pathway">
    <text evidence="2">Carbohydrate degradation; pentose phosphate pathway; D-ribose 5-phosphate from D-ribulose 5-phosphate (non-oxidative stage): step 1/1.</text>
</comment>
<dbReference type="NCBIfam" id="TIGR00021">
    <property type="entry name" value="rpiA"/>
    <property type="match status" value="1"/>
</dbReference>
<comment type="function">
    <text evidence="2">Catalyzes the reversible conversion of ribose-5-phosphate to ribulose 5-phosphate.</text>
</comment>
<feature type="active site" description="Proton acceptor" evidence="2">
    <location>
        <position position="115"/>
    </location>
</feature>
<gene>
    <name evidence="2 3" type="primary">rpiA</name>
    <name evidence="3" type="ORF">GCM10007423_50790</name>
</gene>
<comment type="subunit">
    <text evidence="2">Homodimer.</text>
</comment>
<dbReference type="GO" id="GO:0016853">
    <property type="term" value="F:isomerase activity"/>
    <property type="evidence" value="ECO:0007669"/>
    <property type="project" value="UniProtKB-KW"/>
</dbReference>
<dbReference type="Pfam" id="PF06026">
    <property type="entry name" value="Rib_5-P_isom_A"/>
    <property type="match status" value="1"/>
</dbReference>
<dbReference type="SUPFAM" id="SSF75445">
    <property type="entry name" value="D-ribose-5-phosphate isomerase (RpiA), lid domain"/>
    <property type="match status" value="1"/>
</dbReference>
<evidence type="ECO:0000256" key="1">
    <source>
        <dbReference type="ARBA" id="ARBA00023235"/>
    </source>
</evidence>
<dbReference type="NCBIfam" id="NF001924">
    <property type="entry name" value="PRK00702.1"/>
    <property type="match status" value="1"/>
</dbReference>
<dbReference type="EC" id="5.3.1.6" evidence="2"/>
<dbReference type="HAMAP" id="MF_00170">
    <property type="entry name" value="Rib_5P_isom_A"/>
    <property type="match status" value="1"/>
</dbReference>
<protein>
    <recommendedName>
        <fullName evidence="2">Ribose-5-phosphate isomerase A</fullName>
        <ecNumber evidence="2">5.3.1.6</ecNumber>
    </recommendedName>
    <alternativeName>
        <fullName evidence="2">Phosphoriboisomerase A</fullName>
        <shortName evidence="2">PRI</shortName>
    </alternativeName>
</protein>
<proteinExistence type="inferred from homology"/>
<dbReference type="InterPro" id="IPR004788">
    <property type="entry name" value="Ribose5P_isomerase_type_A"/>
</dbReference>
<comment type="catalytic activity">
    <reaction evidence="2">
        <text>aldehydo-D-ribose 5-phosphate = D-ribulose 5-phosphate</text>
        <dbReference type="Rhea" id="RHEA:14657"/>
        <dbReference type="ChEBI" id="CHEBI:58121"/>
        <dbReference type="ChEBI" id="CHEBI:58273"/>
        <dbReference type="EC" id="5.3.1.6"/>
    </reaction>
</comment>
<dbReference type="InterPro" id="IPR037171">
    <property type="entry name" value="NagB/RpiA_transferase-like"/>
</dbReference>
<feature type="binding site" evidence="2">
    <location>
        <begin position="106"/>
        <end position="109"/>
    </location>
    <ligand>
        <name>substrate</name>
    </ligand>
</feature>
<reference evidence="4" key="1">
    <citation type="journal article" date="2019" name="Int. J. Syst. Evol. Microbiol.">
        <title>The Global Catalogue of Microorganisms (GCM) 10K type strain sequencing project: providing services to taxonomists for standard genome sequencing and annotation.</title>
        <authorList>
            <consortium name="The Broad Institute Genomics Platform"/>
            <consortium name="The Broad Institute Genome Sequencing Center for Infectious Disease"/>
            <person name="Wu L."/>
            <person name="Ma J."/>
        </authorList>
    </citation>
    <scope>NUCLEOTIDE SEQUENCE [LARGE SCALE GENOMIC DNA]</scope>
    <source>
        <strain evidence="4">CGMCC 1.15288</strain>
    </source>
</reference>
<name>A0ABQ1Z6N2_9BACT</name>
<dbReference type="PANTHER" id="PTHR11934">
    <property type="entry name" value="RIBOSE-5-PHOSPHATE ISOMERASE"/>
    <property type="match status" value="1"/>
</dbReference>
<dbReference type="PANTHER" id="PTHR11934:SF0">
    <property type="entry name" value="RIBOSE-5-PHOSPHATE ISOMERASE"/>
    <property type="match status" value="1"/>
</dbReference>
<dbReference type="Gene3D" id="3.30.70.260">
    <property type="match status" value="1"/>
</dbReference>
<dbReference type="SUPFAM" id="SSF100950">
    <property type="entry name" value="NagB/RpiA/CoA transferase-like"/>
    <property type="match status" value="1"/>
</dbReference>
<dbReference type="CDD" id="cd01398">
    <property type="entry name" value="RPI_A"/>
    <property type="match status" value="1"/>
</dbReference>
<evidence type="ECO:0000313" key="4">
    <source>
        <dbReference type="Proteomes" id="UP000600214"/>
    </source>
</evidence>
<dbReference type="InterPro" id="IPR020672">
    <property type="entry name" value="Ribose5P_isomerase_typA_subgr"/>
</dbReference>
<evidence type="ECO:0000313" key="3">
    <source>
        <dbReference type="EMBL" id="GGH49088.1"/>
    </source>
</evidence>
<feature type="binding site" evidence="2">
    <location>
        <begin position="93"/>
        <end position="96"/>
    </location>
    <ligand>
        <name>substrate</name>
    </ligand>
</feature>
<comment type="similarity">
    <text evidence="2">Belongs to the ribose 5-phosphate isomerase family.</text>
</comment>
<keyword evidence="4" id="KW-1185">Reference proteome</keyword>
<organism evidence="3 4">
    <name type="scientific">Dyadobacter endophyticus</name>
    <dbReference type="NCBI Taxonomy" id="1749036"/>
    <lineage>
        <taxon>Bacteria</taxon>
        <taxon>Pseudomonadati</taxon>
        <taxon>Bacteroidota</taxon>
        <taxon>Cytophagia</taxon>
        <taxon>Cytophagales</taxon>
        <taxon>Spirosomataceae</taxon>
        <taxon>Dyadobacter</taxon>
    </lineage>
</organism>
<keyword evidence="1 2" id="KW-0413">Isomerase</keyword>
<dbReference type="Gene3D" id="3.40.50.1360">
    <property type="match status" value="1"/>
</dbReference>
<dbReference type="EMBL" id="BMIA01000004">
    <property type="protein sequence ID" value="GGH49088.1"/>
    <property type="molecule type" value="Genomic_DNA"/>
</dbReference>
<feature type="binding site" evidence="2">
    <location>
        <position position="133"/>
    </location>
    <ligand>
        <name>substrate</name>
    </ligand>
</feature>
<comment type="caution">
    <text evidence="3">The sequence shown here is derived from an EMBL/GenBank/DDBJ whole genome shotgun (WGS) entry which is preliminary data.</text>
</comment>
<sequence length="235" mass="25379">MVLSIYNHKMKDLKYEKTLAAKDAVKYLCNGQIVGLGSGSSAYIAIAEIGELVKNGLDIKGVPTSEKTRELAESLNIPLLKIEDVDSIDITIDGADEFTADLQLIKGGGSFLLKEKVVASLSKQEIIITDSTKKVEFLGKFTVPIEVIPYAQNYVLAQITKLNGSGKIRLVDGKPLITEQGNVLIDGDFGLIQDPALLADQLTRIVGVVEHGLFIDIATTVIMGVDDTTETFTKP</sequence>
<dbReference type="Proteomes" id="UP000600214">
    <property type="component" value="Unassembled WGS sequence"/>
</dbReference>
<comment type="caution">
    <text evidence="2">Lacks conserved residue(s) required for the propagation of feature annotation.</text>
</comment>
<evidence type="ECO:0000256" key="2">
    <source>
        <dbReference type="HAMAP-Rule" id="MF_00170"/>
    </source>
</evidence>
<accession>A0ABQ1Z6N2</accession>